<keyword evidence="3 6" id="KW-1133">Transmembrane helix</keyword>
<keyword evidence="4 6" id="KW-0472">Membrane</keyword>
<evidence type="ECO:0000256" key="2">
    <source>
        <dbReference type="ARBA" id="ARBA00022692"/>
    </source>
</evidence>
<dbReference type="PANTHER" id="PTHR15549">
    <property type="entry name" value="PAIRED IMMUNOGLOBULIN-LIKE TYPE 2 RECEPTOR"/>
    <property type="match status" value="1"/>
</dbReference>
<comment type="subcellular location">
    <subcellularLocation>
        <location evidence="1">Membrane</location>
        <topology evidence="1">Single-pass membrane protein</topology>
    </subcellularLocation>
</comment>
<feature type="compositionally biased region" description="Basic and acidic residues" evidence="5">
    <location>
        <begin position="1"/>
        <end position="17"/>
    </location>
</feature>
<comment type="caution">
    <text evidence="7">The sequence shown here is derived from an EMBL/GenBank/DDBJ whole genome shotgun (WGS) entry which is preliminary data.</text>
</comment>
<sequence length="347" mass="36714">MQEHPGQDTWAEQHRAEPNVAQSSETTSSYDGSENPNAETQGEEQESPVSPSVNQHAKILDTTSKASDASQSSSQETLTTSTDTSTSSASSTTDSLIPSSTSTPSSSSPSIASITPSESSTSATLAATSDASTANSKTSSGLSPTNTKIAIAVPVAVVGLLIVLALLWFFLRRRRRQRDELPSYDVAAGQTPAVSTAKLMGAPMATAPESAAATMPRMPLLDAPETSSSDDRSPVGSAGQMSARSGPHDSQPELGLAVAVPLHHRHTATEQDMHRVSRAASVADTLTPHLRLPFENSPDDDDAVSVMSNERRRERDVDDMSSVSSFEDDDDRNEHSRTNGNGNWPLR</sequence>
<evidence type="ECO:0000256" key="5">
    <source>
        <dbReference type="SAM" id="MobiDB-lite"/>
    </source>
</evidence>
<proteinExistence type="predicted"/>
<evidence type="ECO:0000256" key="3">
    <source>
        <dbReference type="ARBA" id="ARBA00022989"/>
    </source>
</evidence>
<dbReference type="EMBL" id="JAPQKO010000005">
    <property type="protein sequence ID" value="KAJ5162078.1"/>
    <property type="molecule type" value="Genomic_DNA"/>
</dbReference>
<dbReference type="GO" id="GO:0071944">
    <property type="term" value="C:cell periphery"/>
    <property type="evidence" value="ECO:0007669"/>
    <property type="project" value="UniProtKB-ARBA"/>
</dbReference>
<dbReference type="Proteomes" id="UP001146351">
    <property type="component" value="Unassembled WGS sequence"/>
</dbReference>
<accession>A0A9W9LLU8</accession>
<dbReference type="InterPro" id="IPR051694">
    <property type="entry name" value="Immunoregulatory_rcpt-like"/>
</dbReference>
<evidence type="ECO:0000256" key="6">
    <source>
        <dbReference type="SAM" id="Phobius"/>
    </source>
</evidence>
<dbReference type="AlphaFoldDB" id="A0A9W9LLU8"/>
<protein>
    <recommendedName>
        <fullName evidence="9">Mid2 domain-containing protein</fullName>
    </recommendedName>
</protein>
<evidence type="ECO:0000313" key="7">
    <source>
        <dbReference type="EMBL" id="KAJ5162078.1"/>
    </source>
</evidence>
<dbReference type="OrthoDB" id="4364855at2759"/>
<feature type="compositionally biased region" description="Polar residues" evidence="5">
    <location>
        <begin position="338"/>
        <end position="347"/>
    </location>
</feature>
<dbReference type="PANTHER" id="PTHR15549:SF30">
    <property type="entry name" value="MID2 DOMAIN-CONTAINING PROTEIN"/>
    <property type="match status" value="1"/>
</dbReference>
<evidence type="ECO:0000256" key="4">
    <source>
        <dbReference type="ARBA" id="ARBA00023136"/>
    </source>
</evidence>
<feature type="compositionally biased region" description="Polar residues" evidence="5">
    <location>
        <begin position="20"/>
        <end position="40"/>
    </location>
</feature>
<evidence type="ECO:0008006" key="9">
    <source>
        <dbReference type="Google" id="ProtNLM"/>
    </source>
</evidence>
<feature type="region of interest" description="Disordered" evidence="5">
    <location>
        <begin position="1"/>
        <end position="144"/>
    </location>
</feature>
<name>A0A9W9LLU8_9EURO</name>
<gene>
    <name evidence="7" type="ORF">N7492_007470</name>
</gene>
<evidence type="ECO:0000313" key="8">
    <source>
        <dbReference type="Proteomes" id="UP001146351"/>
    </source>
</evidence>
<feature type="transmembrane region" description="Helical" evidence="6">
    <location>
        <begin position="149"/>
        <end position="171"/>
    </location>
</feature>
<feature type="compositionally biased region" description="Low complexity" evidence="5">
    <location>
        <begin position="61"/>
        <end position="140"/>
    </location>
</feature>
<reference evidence="7" key="2">
    <citation type="journal article" date="2023" name="IMA Fungus">
        <title>Comparative genomic study of the Penicillium genus elucidates a diverse pangenome and 15 lateral gene transfer events.</title>
        <authorList>
            <person name="Petersen C."/>
            <person name="Sorensen T."/>
            <person name="Nielsen M.R."/>
            <person name="Sondergaard T.E."/>
            <person name="Sorensen J.L."/>
            <person name="Fitzpatrick D.A."/>
            <person name="Frisvad J.C."/>
            <person name="Nielsen K.L."/>
        </authorList>
    </citation>
    <scope>NUCLEOTIDE SEQUENCE</scope>
    <source>
        <strain evidence="7">IBT 21917</strain>
    </source>
</reference>
<reference evidence="7" key="1">
    <citation type="submission" date="2022-11" db="EMBL/GenBank/DDBJ databases">
        <authorList>
            <person name="Petersen C."/>
        </authorList>
    </citation>
    <scope>NUCLEOTIDE SEQUENCE</scope>
    <source>
        <strain evidence="7">IBT 21917</strain>
    </source>
</reference>
<feature type="region of interest" description="Disordered" evidence="5">
    <location>
        <begin position="289"/>
        <end position="347"/>
    </location>
</feature>
<dbReference type="GO" id="GO:0016020">
    <property type="term" value="C:membrane"/>
    <property type="evidence" value="ECO:0007669"/>
    <property type="project" value="UniProtKB-SubCell"/>
</dbReference>
<keyword evidence="8" id="KW-1185">Reference proteome</keyword>
<feature type="compositionally biased region" description="Basic and acidic residues" evidence="5">
    <location>
        <begin position="309"/>
        <end position="318"/>
    </location>
</feature>
<organism evidence="7 8">
    <name type="scientific">Penicillium capsulatum</name>
    <dbReference type="NCBI Taxonomy" id="69766"/>
    <lineage>
        <taxon>Eukaryota</taxon>
        <taxon>Fungi</taxon>
        <taxon>Dikarya</taxon>
        <taxon>Ascomycota</taxon>
        <taxon>Pezizomycotina</taxon>
        <taxon>Eurotiomycetes</taxon>
        <taxon>Eurotiomycetidae</taxon>
        <taxon>Eurotiales</taxon>
        <taxon>Aspergillaceae</taxon>
        <taxon>Penicillium</taxon>
    </lineage>
</organism>
<evidence type="ECO:0000256" key="1">
    <source>
        <dbReference type="ARBA" id="ARBA00004167"/>
    </source>
</evidence>
<keyword evidence="2 6" id="KW-0812">Transmembrane</keyword>
<feature type="region of interest" description="Disordered" evidence="5">
    <location>
        <begin position="220"/>
        <end position="252"/>
    </location>
</feature>